<feature type="region of interest" description="Disordered" evidence="5">
    <location>
        <begin position="169"/>
        <end position="239"/>
    </location>
</feature>
<dbReference type="PANTHER" id="PTHR47718:SF12">
    <property type="entry name" value="PROTEIN FAR1-RELATED SEQUENCE"/>
    <property type="match status" value="1"/>
</dbReference>
<evidence type="ECO:0000256" key="4">
    <source>
        <dbReference type="PROSITE-ProRule" id="PRU00325"/>
    </source>
</evidence>
<proteinExistence type="predicted"/>
<feature type="domain" description="SWIM-type" evidence="6">
    <location>
        <begin position="13"/>
        <end position="49"/>
    </location>
</feature>
<dbReference type="Pfam" id="PF04434">
    <property type="entry name" value="SWIM"/>
    <property type="match status" value="1"/>
</dbReference>
<dbReference type="Proteomes" id="UP001153555">
    <property type="component" value="Unassembled WGS sequence"/>
</dbReference>
<reference evidence="7" key="1">
    <citation type="submission" date="2019-12" db="EMBL/GenBank/DDBJ databases">
        <authorList>
            <person name="Scholes J."/>
        </authorList>
    </citation>
    <scope>NUCLEOTIDE SEQUENCE</scope>
</reference>
<evidence type="ECO:0000259" key="6">
    <source>
        <dbReference type="PROSITE" id="PS50966"/>
    </source>
</evidence>
<dbReference type="GO" id="GO:0008270">
    <property type="term" value="F:zinc ion binding"/>
    <property type="evidence" value="ECO:0007669"/>
    <property type="project" value="UniProtKB-KW"/>
</dbReference>
<gene>
    <name evidence="7" type="ORF">SHERM_02468</name>
</gene>
<evidence type="ECO:0000313" key="7">
    <source>
        <dbReference type="EMBL" id="CAA0834656.1"/>
    </source>
</evidence>
<accession>A0A9N7NR25</accession>
<feature type="compositionally biased region" description="Basic and acidic residues" evidence="5">
    <location>
        <begin position="186"/>
        <end position="195"/>
    </location>
</feature>
<keyword evidence="2 4" id="KW-0863">Zinc-finger</keyword>
<protein>
    <submittedName>
        <fullName evidence="7">Protein FAR1-RELATED SEQUENCE 1</fullName>
    </submittedName>
</protein>
<keyword evidence="3" id="KW-0862">Zinc</keyword>
<evidence type="ECO:0000256" key="2">
    <source>
        <dbReference type="ARBA" id="ARBA00022771"/>
    </source>
</evidence>
<dbReference type="SMART" id="SM00575">
    <property type="entry name" value="ZnF_PMZ"/>
    <property type="match status" value="1"/>
</dbReference>
<name>A0A9N7NR25_STRHE</name>
<keyword evidence="8" id="KW-1185">Reference proteome</keyword>
<dbReference type="EMBL" id="CACSLK010028053">
    <property type="protein sequence ID" value="CAA0834656.1"/>
    <property type="molecule type" value="Genomic_DNA"/>
</dbReference>
<dbReference type="PANTHER" id="PTHR47718">
    <property type="entry name" value="OS01G0519700 PROTEIN"/>
    <property type="match status" value="1"/>
</dbReference>
<organism evidence="7 8">
    <name type="scientific">Striga hermonthica</name>
    <name type="common">Purple witchweed</name>
    <name type="synonym">Buchnera hermonthica</name>
    <dbReference type="NCBI Taxonomy" id="68872"/>
    <lineage>
        <taxon>Eukaryota</taxon>
        <taxon>Viridiplantae</taxon>
        <taxon>Streptophyta</taxon>
        <taxon>Embryophyta</taxon>
        <taxon>Tracheophyta</taxon>
        <taxon>Spermatophyta</taxon>
        <taxon>Magnoliopsida</taxon>
        <taxon>eudicotyledons</taxon>
        <taxon>Gunneridae</taxon>
        <taxon>Pentapetalae</taxon>
        <taxon>asterids</taxon>
        <taxon>lamiids</taxon>
        <taxon>Lamiales</taxon>
        <taxon>Orobanchaceae</taxon>
        <taxon>Buchnereae</taxon>
        <taxon>Striga</taxon>
    </lineage>
</organism>
<evidence type="ECO:0000256" key="5">
    <source>
        <dbReference type="SAM" id="MobiDB-lite"/>
    </source>
</evidence>
<sequence length="239" mass="26588">MEFIIKETNGKSFTVVHDVVLTTSSCSCKHFELYGWLCRHVFVVLKDLGFNLIPSAYIMPRWTKQAISNPMFHVLDNIDAQCANADDINRLLNKLWSDIHISIGLAEPCVDHLIEFSKIVEAYKIKLLSARTPGDATTNGGAVDDDMHIGKEHQFESFVGMAAPREVNIHPPTQSKNKGSGKRLKSAKEKGIEGSKKKRRTCKSCGEMTGHNARTCPKKHQTYMSNPTAEQATSEATRG</sequence>
<dbReference type="InterPro" id="IPR007527">
    <property type="entry name" value="Znf_SWIM"/>
</dbReference>
<dbReference type="InterPro" id="IPR006564">
    <property type="entry name" value="Znf_PMZ"/>
</dbReference>
<dbReference type="OrthoDB" id="1721243at2759"/>
<dbReference type="PROSITE" id="PS50966">
    <property type="entry name" value="ZF_SWIM"/>
    <property type="match status" value="1"/>
</dbReference>
<dbReference type="AlphaFoldDB" id="A0A9N7NR25"/>
<evidence type="ECO:0000313" key="8">
    <source>
        <dbReference type="Proteomes" id="UP001153555"/>
    </source>
</evidence>
<evidence type="ECO:0000256" key="1">
    <source>
        <dbReference type="ARBA" id="ARBA00022723"/>
    </source>
</evidence>
<feature type="compositionally biased region" description="Polar residues" evidence="5">
    <location>
        <begin position="222"/>
        <end position="239"/>
    </location>
</feature>
<evidence type="ECO:0000256" key="3">
    <source>
        <dbReference type="ARBA" id="ARBA00022833"/>
    </source>
</evidence>
<keyword evidence="1" id="KW-0479">Metal-binding</keyword>
<comment type="caution">
    <text evidence="7">The sequence shown here is derived from an EMBL/GenBank/DDBJ whole genome shotgun (WGS) entry which is preliminary data.</text>
</comment>